<feature type="compositionally biased region" description="Low complexity" evidence="1">
    <location>
        <begin position="66"/>
        <end position="82"/>
    </location>
</feature>
<reference evidence="4 5" key="1">
    <citation type="submission" date="2009-11" db="EMBL/GenBank/DDBJ databases">
        <title>Annotation of Allomyces macrogynus ATCC 38327.</title>
        <authorList>
            <consortium name="The Broad Institute Genome Sequencing Platform"/>
            <person name="Russ C."/>
            <person name="Cuomo C."/>
            <person name="Burger G."/>
            <person name="Gray M.W."/>
            <person name="Holland P.W.H."/>
            <person name="King N."/>
            <person name="Lang F.B.F."/>
            <person name="Roger A.J."/>
            <person name="Ruiz-Trillo I."/>
            <person name="Young S.K."/>
            <person name="Zeng Q."/>
            <person name="Gargeya S."/>
            <person name="Fitzgerald M."/>
            <person name="Haas B."/>
            <person name="Abouelleil A."/>
            <person name="Alvarado L."/>
            <person name="Arachchi H.M."/>
            <person name="Berlin A."/>
            <person name="Chapman S.B."/>
            <person name="Gearin G."/>
            <person name="Goldberg J."/>
            <person name="Griggs A."/>
            <person name="Gujja S."/>
            <person name="Hansen M."/>
            <person name="Heiman D."/>
            <person name="Howarth C."/>
            <person name="Larimer J."/>
            <person name="Lui A."/>
            <person name="MacDonald P.J.P."/>
            <person name="McCowen C."/>
            <person name="Montmayeur A."/>
            <person name="Murphy C."/>
            <person name="Neiman D."/>
            <person name="Pearson M."/>
            <person name="Priest M."/>
            <person name="Roberts A."/>
            <person name="Saif S."/>
            <person name="Shea T."/>
            <person name="Sisk P."/>
            <person name="Stolte C."/>
            <person name="Sykes S."/>
            <person name="Wortman J."/>
            <person name="Nusbaum C."/>
            <person name="Birren B."/>
        </authorList>
    </citation>
    <scope>NUCLEOTIDE SEQUENCE [LARGE SCALE GENOMIC DNA]</scope>
    <source>
        <strain evidence="4 5">ATCC 38327</strain>
    </source>
</reference>
<sequence length="360" mass="39381">MKLSLAHLLLVLLALASIHATPITPAAAKAKAAQDATEAEIRAKVPMTPEMETLLAKWKDAKLPDDATASNTTASAPPASIAGRRPSRPAVADTTRTDLRIFARFAAASYCVIHDNLRKWTCGANCQGGTEGTRDVTVINTSKYQLKGWMGVNDRLQMIIVSFRGTLEPMNFIQDLKLNQVSASARIPTLPSGAKFHAGFWDTYNDGRELIRGWLKERVTKYPGYKVHFTGHSLGAALSIIAALDQQYLLGLPSSRIRVLNFGEPRVGNPTFAAYVSNNLAVTRYVHEDDVIPHVPRPDWAPSGYAHHTSEVYSYDGTLYDCKKGATATKEDPSCAATRWPTVNMVSHLLAMDTVFGPWC</sequence>
<gene>
    <name evidence="4" type="ORF">AMAG_12886</name>
</gene>
<dbReference type="InterPro" id="IPR002921">
    <property type="entry name" value="Fungal_lipase-type"/>
</dbReference>
<dbReference type="AlphaFoldDB" id="A0A0L0T0D0"/>
<accession>A0A0L0T0D0</accession>
<dbReference type="PANTHER" id="PTHR45856:SF25">
    <property type="entry name" value="FUNGAL LIPASE-LIKE DOMAIN-CONTAINING PROTEIN"/>
    <property type="match status" value="1"/>
</dbReference>
<dbReference type="EMBL" id="GG745356">
    <property type="protein sequence ID" value="KNE68207.1"/>
    <property type="molecule type" value="Genomic_DNA"/>
</dbReference>
<protein>
    <recommendedName>
        <fullName evidence="3">Fungal lipase-type domain-containing protein</fullName>
    </recommendedName>
</protein>
<dbReference type="InterPro" id="IPR029058">
    <property type="entry name" value="AB_hydrolase_fold"/>
</dbReference>
<dbReference type="Gene3D" id="3.40.50.1820">
    <property type="entry name" value="alpha/beta hydrolase"/>
    <property type="match status" value="1"/>
</dbReference>
<feature type="chain" id="PRO_5005548440" description="Fungal lipase-type domain-containing protein" evidence="2">
    <location>
        <begin position="21"/>
        <end position="360"/>
    </location>
</feature>
<organism evidence="4 5">
    <name type="scientific">Allomyces macrogynus (strain ATCC 38327)</name>
    <name type="common">Allomyces javanicus var. macrogynus</name>
    <dbReference type="NCBI Taxonomy" id="578462"/>
    <lineage>
        <taxon>Eukaryota</taxon>
        <taxon>Fungi</taxon>
        <taxon>Fungi incertae sedis</taxon>
        <taxon>Blastocladiomycota</taxon>
        <taxon>Blastocladiomycetes</taxon>
        <taxon>Blastocladiales</taxon>
        <taxon>Blastocladiaceae</taxon>
        <taxon>Allomyces</taxon>
    </lineage>
</organism>
<feature type="signal peptide" evidence="2">
    <location>
        <begin position="1"/>
        <end position="20"/>
    </location>
</feature>
<name>A0A0L0T0D0_ALLM3</name>
<evidence type="ECO:0000256" key="2">
    <source>
        <dbReference type="SAM" id="SignalP"/>
    </source>
</evidence>
<evidence type="ECO:0000259" key="3">
    <source>
        <dbReference type="Pfam" id="PF01764"/>
    </source>
</evidence>
<dbReference type="OMA" id="NDHHEYL"/>
<dbReference type="OrthoDB" id="438440at2759"/>
<dbReference type="CDD" id="cd00519">
    <property type="entry name" value="Lipase_3"/>
    <property type="match status" value="1"/>
</dbReference>
<evidence type="ECO:0000313" key="5">
    <source>
        <dbReference type="Proteomes" id="UP000054350"/>
    </source>
</evidence>
<dbReference type="VEuPathDB" id="FungiDB:AMAG_12886"/>
<keyword evidence="2" id="KW-0732">Signal</keyword>
<feature type="domain" description="Fungal lipase-type" evidence="3">
    <location>
        <begin position="160"/>
        <end position="297"/>
    </location>
</feature>
<dbReference type="GO" id="GO:0006629">
    <property type="term" value="P:lipid metabolic process"/>
    <property type="evidence" value="ECO:0007669"/>
    <property type="project" value="InterPro"/>
</dbReference>
<keyword evidence="5" id="KW-1185">Reference proteome</keyword>
<evidence type="ECO:0000256" key="1">
    <source>
        <dbReference type="SAM" id="MobiDB-lite"/>
    </source>
</evidence>
<feature type="region of interest" description="Disordered" evidence="1">
    <location>
        <begin position="66"/>
        <end position="92"/>
    </location>
</feature>
<dbReference type="PANTHER" id="PTHR45856">
    <property type="entry name" value="ALPHA/BETA-HYDROLASES SUPERFAMILY PROTEIN"/>
    <property type="match status" value="1"/>
</dbReference>
<proteinExistence type="predicted"/>
<dbReference type="eggNOG" id="KOG4569">
    <property type="taxonomic scope" value="Eukaryota"/>
</dbReference>
<dbReference type="Pfam" id="PF01764">
    <property type="entry name" value="Lipase_3"/>
    <property type="match status" value="1"/>
</dbReference>
<reference evidence="5" key="2">
    <citation type="submission" date="2009-11" db="EMBL/GenBank/DDBJ databases">
        <title>The Genome Sequence of Allomyces macrogynus strain ATCC 38327.</title>
        <authorList>
            <consortium name="The Broad Institute Genome Sequencing Platform"/>
            <person name="Russ C."/>
            <person name="Cuomo C."/>
            <person name="Shea T."/>
            <person name="Young S.K."/>
            <person name="Zeng Q."/>
            <person name="Koehrsen M."/>
            <person name="Haas B."/>
            <person name="Borodovsky M."/>
            <person name="Guigo R."/>
            <person name="Alvarado L."/>
            <person name="Berlin A."/>
            <person name="Borenstein D."/>
            <person name="Chen Z."/>
            <person name="Engels R."/>
            <person name="Freedman E."/>
            <person name="Gellesch M."/>
            <person name="Goldberg J."/>
            <person name="Griggs A."/>
            <person name="Gujja S."/>
            <person name="Heiman D."/>
            <person name="Hepburn T."/>
            <person name="Howarth C."/>
            <person name="Jen D."/>
            <person name="Larson L."/>
            <person name="Lewis B."/>
            <person name="Mehta T."/>
            <person name="Park D."/>
            <person name="Pearson M."/>
            <person name="Roberts A."/>
            <person name="Saif S."/>
            <person name="Shenoy N."/>
            <person name="Sisk P."/>
            <person name="Stolte C."/>
            <person name="Sykes S."/>
            <person name="Walk T."/>
            <person name="White J."/>
            <person name="Yandava C."/>
            <person name="Burger G."/>
            <person name="Gray M.W."/>
            <person name="Holland P.W.H."/>
            <person name="King N."/>
            <person name="Lang F.B.F."/>
            <person name="Roger A.J."/>
            <person name="Ruiz-Trillo I."/>
            <person name="Lander E."/>
            <person name="Nusbaum C."/>
        </authorList>
    </citation>
    <scope>NUCLEOTIDE SEQUENCE [LARGE SCALE GENOMIC DNA]</scope>
    <source>
        <strain evidence="5">ATCC 38327</strain>
    </source>
</reference>
<evidence type="ECO:0000313" key="4">
    <source>
        <dbReference type="EMBL" id="KNE68207.1"/>
    </source>
</evidence>
<dbReference type="SUPFAM" id="SSF53474">
    <property type="entry name" value="alpha/beta-Hydrolases"/>
    <property type="match status" value="1"/>
</dbReference>
<dbReference type="Proteomes" id="UP000054350">
    <property type="component" value="Unassembled WGS sequence"/>
</dbReference>
<dbReference type="InterPro" id="IPR051218">
    <property type="entry name" value="Sec_MonoDiacylglyc_Lipase"/>
</dbReference>